<evidence type="ECO:0000313" key="2">
    <source>
        <dbReference type="Proteomes" id="UP001157502"/>
    </source>
</evidence>
<evidence type="ECO:0000313" key="1">
    <source>
        <dbReference type="EMBL" id="KAJ8008673.1"/>
    </source>
</evidence>
<gene>
    <name evidence="1" type="ORF">DPEC_G00080860</name>
</gene>
<name>A0ACC2GYI1_DALPE</name>
<proteinExistence type="predicted"/>
<keyword evidence="2" id="KW-1185">Reference proteome</keyword>
<protein>
    <submittedName>
        <fullName evidence="1">Uncharacterized protein</fullName>
    </submittedName>
</protein>
<dbReference type="Proteomes" id="UP001157502">
    <property type="component" value="Chromosome 7"/>
</dbReference>
<comment type="caution">
    <text evidence="1">The sequence shown here is derived from an EMBL/GenBank/DDBJ whole genome shotgun (WGS) entry which is preliminary data.</text>
</comment>
<sequence>MVTQKPFHLTQESGSGKFTVKSQDYKGVTRVTMTCLWGRLLASLLCISTATTPCLSQSGDAGDWGSGFDVSTTTLSTILNTSSPQEHRDELGGAKRVFWVKTLTSEALPTPTPEVDKCSVRFSTSQPRSRSLTVQRQDLYILKDIQHGNQAEVENLVQYVGAELREEQRYEDVIKENIAGLREDHHDCDRVVQKVVQDLEAELEGDTVEVVAGKQRIRKEILVLEGLIQAAAVIATRLDISSQALHTSFTKQLKDSLKTLHHKRQ</sequence>
<reference evidence="1" key="1">
    <citation type="submission" date="2021-05" db="EMBL/GenBank/DDBJ databases">
        <authorList>
            <person name="Pan Q."/>
            <person name="Jouanno E."/>
            <person name="Zahm M."/>
            <person name="Klopp C."/>
            <person name="Cabau C."/>
            <person name="Louis A."/>
            <person name="Berthelot C."/>
            <person name="Parey E."/>
            <person name="Roest Crollius H."/>
            <person name="Montfort J."/>
            <person name="Robinson-Rechavi M."/>
            <person name="Bouchez O."/>
            <person name="Lampietro C."/>
            <person name="Lopez Roques C."/>
            <person name="Donnadieu C."/>
            <person name="Postlethwait J."/>
            <person name="Bobe J."/>
            <person name="Dillon D."/>
            <person name="Chandos A."/>
            <person name="von Hippel F."/>
            <person name="Guiguen Y."/>
        </authorList>
    </citation>
    <scope>NUCLEOTIDE SEQUENCE</scope>
    <source>
        <strain evidence="1">YG-Jan2019</strain>
    </source>
</reference>
<dbReference type="EMBL" id="CM055734">
    <property type="protein sequence ID" value="KAJ8008673.1"/>
    <property type="molecule type" value="Genomic_DNA"/>
</dbReference>
<organism evidence="1 2">
    <name type="scientific">Dallia pectoralis</name>
    <name type="common">Alaska blackfish</name>
    <dbReference type="NCBI Taxonomy" id="75939"/>
    <lineage>
        <taxon>Eukaryota</taxon>
        <taxon>Metazoa</taxon>
        <taxon>Chordata</taxon>
        <taxon>Craniata</taxon>
        <taxon>Vertebrata</taxon>
        <taxon>Euteleostomi</taxon>
        <taxon>Actinopterygii</taxon>
        <taxon>Neopterygii</taxon>
        <taxon>Teleostei</taxon>
        <taxon>Protacanthopterygii</taxon>
        <taxon>Esociformes</taxon>
        <taxon>Umbridae</taxon>
        <taxon>Dallia</taxon>
    </lineage>
</organism>
<accession>A0ACC2GYI1</accession>